<gene>
    <name evidence="2" type="ORF">SAMEA2259716_00907</name>
</gene>
<keyword evidence="1" id="KW-0812">Transmembrane</keyword>
<reference evidence="2 3" key="1">
    <citation type="submission" date="2016-11" db="EMBL/GenBank/DDBJ databases">
        <authorList>
            <consortium name="Pathogen Informatics"/>
        </authorList>
    </citation>
    <scope>NUCLEOTIDE SEQUENCE [LARGE SCALE GENOMIC DNA]</scope>
    <source>
        <strain evidence="2 3">911</strain>
    </source>
</reference>
<evidence type="ECO:0000256" key="1">
    <source>
        <dbReference type="SAM" id="Phobius"/>
    </source>
</evidence>
<dbReference type="Proteomes" id="UP000190074">
    <property type="component" value="Unassembled WGS sequence"/>
</dbReference>
<dbReference type="PROSITE" id="PS51257">
    <property type="entry name" value="PROKAR_LIPOPROTEIN"/>
    <property type="match status" value="1"/>
</dbReference>
<proteinExistence type="predicted"/>
<evidence type="ECO:0000313" key="2">
    <source>
        <dbReference type="EMBL" id="SKL52594.1"/>
    </source>
</evidence>
<evidence type="ECO:0008006" key="4">
    <source>
        <dbReference type="Google" id="ProtNLM"/>
    </source>
</evidence>
<protein>
    <recommendedName>
        <fullName evidence="4">Lipoprotein</fullName>
    </recommendedName>
</protein>
<keyword evidence="1" id="KW-1133">Transmembrane helix</keyword>
<organism evidence="2 3">
    <name type="scientific">Mycobacteroides abscessus subsp. massiliense</name>
    <dbReference type="NCBI Taxonomy" id="1962118"/>
    <lineage>
        <taxon>Bacteria</taxon>
        <taxon>Bacillati</taxon>
        <taxon>Actinomycetota</taxon>
        <taxon>Actinomycetes</taxon>
        <taxon>Mycobacteriales</taxon>
        <taxon>Mycobacteriaceae</taxon>
        <taxon>Mycobacteroides</taxon>
        <taxon>Mycobacteroides abscessus</taxon>
    </lineage>
</organism>
<dbReference type="AlphaFoldDB" id="A0A1U2BAP2"/>
<feature type="transmembrane region" description="Helical" evidence="1">
    <location>
        <begin position="12"/>
        <end position="33"/>
    </location>
</feature>
<keyword evidence="1" id="KW-0472">Membrane</keyword>
<name>A0A1U2BAP2_9MYCO</name>
<evidence type="ECO:0000313" key="3">
    <source>
        <dbReference type="Proteomes" id="UP000190074"/>
    </source>
</evidence>
<dbReference type="EMBL" id="FVGW01000001">
    <property type="protein sequence ID" value="SKL52594.1"/>
    <property type="molecule type" value="Genomic_DNA"/>
</dbReference>
<sequence length="142" mass="15189">MAREMGTPAKALWVCLGVFVGLLAFMAACAIGLSGQSGNVGVSVEVRQKYAIETCQSALMKRMRDPESAKFADEVAREGVAHGGGRDPELDYSPDRGDIYFTVTGNVNAKNAFGGYTGMRPYTCDAVVDRNGTTQSRARVLD</sequence>
<accession>A0A1U2BAP2</accession>